<organism evidence="2 3">
    <name type="scientific">Toxocara canis</name>
    <name type="common">Canine roundworm</name>
    <dbReference type="NCBI Taxonomy" id="6265"/>
    <lineage>
        <taxon>Eukaryota</taxon>
        <taxon>Metazoa</taxon>
        <taxon>Ecdysozoa</taxon>
        <taxon>Nematoda</taxon>
        <taxon>Chromadorea</taxon>
        <taxon>Rhabditida</taxon>
        <taxon>Spirurina</taxon>
        <taxon>Ascaridomorpha</taxon>
        <taxon>Ascaridoidea</taxon>
        <taxon>Toxocaridae</taxon>
        <taxon>Toxocara</taxon>
    </lineage>
</organism>
<dbReference type="AlphaFoldDB" id="A0A183VFW0"/>
<evidence type="ECO:0000313" key="1">
    <source>
        <dbReference type="EMBL" id="VDM50951.1"/>
    </source>
</evidence>
<dbReference type="EMBL" id="UYWY01027225">
    <property type="protein sequence ID" value="VDM50951.1"/>
    <property type="molecule type" value="Genomic_DNA"/>
</dbReference>
<evidence type="ECO:0000313" key="3">
    <source>
        <dbReference type="WBParaSite" id="TCNE_0001963401-mRNA-1"/>
    </source>
</evidence>
<evidence type="ECO:0000313" key="2">
    <source>
        <dbReference type="Proteomes" id="UP000050794"/>
    </source>
</evidence>
<protein>
    <submittedName>
        <fullName evidence="3">PDDEXK_1 domain-containing protein</fullName>
    </submittedName>
</protein>
<reference evidence="3" key="1">
    <citation type="submission" date="2016-06" db="UniProtKB">
        <authorList>
            <consortium name="WormBaseParasite"/>
        </authorList>
    </citation>
    <scope>IDENTIFICATION</scope>
</reference>
<reference evidence="1 2" key="2">
    <citation type="submission" date="2018-11" db="EMBL/GenBank/DDBJ databases">
        <authorList>
            <consortium name="Pathogen Informatics"/>
        </authorList>
    </citation>
    <scope>NUCLEOTIDE SEQUENCE [LARGE SCALE GENOMIC DNA]</scope>
</reference>
<accession>A0A183VFW0</accession>
<gene>
    <name evidence="1" type="ORF">TCNE_LOCUS19630</name>
</gene>
<dbReference type="GO" id="GO:0008297">
    <property type="term" value="F:single-stranded DNA exodeoxyribonuclease activity"/>
    <property type="evidence" value="ECO:0007669"/>
    <property type="project" value="TreeGrafter"/>
</dbReference>
<dbReference type="Proteomes" id="UP000050794">
    <property type="component" value="Unassembled WGS sequence"/>
</dbReference>
<dbReference type="GO" id="GO:0005739">
    <property type="term" value="C:mitochondrion"/>
    <property type="evidence" value="ECO:0007669"/>
    <property type="project" value="TreeGrafter"/>
</dbReference>
<dbReference type="PANTHER" id="PTHR31340">
    <property type="entry name" value="MITOCHONDRIAL GENOME MAINTENANCE EXONUCLEASE 1"/>
    <property type="match status" value="1"/>
</dbReference>
<proteinExistence type="predicted"/>
<keyword evidence="2" id="KW-1185">Reference proteome</keyword>
<name>A0A183VFW0_TOXCA</name>
<dbReference type="GO" id="GO:0006264">
    <property type="term" value="P:mitochondrial DNA replication"/>
    <property type="evidence" value="ECO:0007669"/>
    <property type="project" value="TreeGrafter"/>
</dbReference>
<dbReference type="WBParaSite" id="TCNE_0001963401-mRNA-1">
    <property type="protein sequence ID" value="TCNE_0001963401-mRNA-1"/>
    <property type="gene ID" value="TCNE_0001963401"/>
</dbReference>
<dbReference type="PANTHER" id="PTHR31340:SF3">
    <property type="entry name" value="MITOCHONDRIAL GENOME MAINTENANCE EXONUCLEASE 1"/>
    <property type="match status" value="1"/>
</dbReference>
<sequence length="304" mass="34546">MDASHVKVALKTIRYGTVISPSIVRGVIGRFPGRDIDFSKDETSRQFPDVSFHDVERVSKTSSVQGRYPSISTILGCTQSQRNLYWWQLKMIKQLNGEGAFRRYMKERVQIGMAYHTRINKILSDFRKDGSISRSDDELLEGVPDTVIGFIRSVLPILRSLKHSHEMQMEQYVQHHILYYYGRFDAVIRYRDAFFLIDWKTASVGSSKDANVQLSKMYGDPLQVAAYVGAVNSDPNFSNLPTVRIAHIIRNGAVIVAKEDGSTAQVAEMGFNDLNVSCCSYIFGWEEGRIVFQRLEAQRGVSRN</sequence>